<reference evidence="1" key="1">
    <citation type="journal article" date="2020" name="mSystems">
        <title>Genome- and Community-Level Interaction Insights into Carbon Utilization and Element Cycling Functions of Hydrothermarchaeota in Hydrothermal Sediment.</title>
        <authorList>
            <person name="Zhou Z."/>
            <person name="Liu Y."/>
            <person name="Xu W."/>
            <person name="Pan J."/>
            <person name="Luo Z.H."/>
            <person name="Li M."/>
        </authorList>
    </citation>
    <scope>NUCLEOTIDE SEQUENCE [LARGE SCALE GENOMIC DNA]</scope>
    <source>
        <strain evidence="1">SpSt-361</strain>
    </source>
</reference>
<comment type="caution">
    <text evidence="1">The sequence shown here is derived from an EMBL/GenBank/DDBJ whole genome shotgun (WGS) entry which is preliminary data.</text>
</comment>
<protein>
    <submittedName>
        <fullName evidence="1">Uncharacterized protein</fullName>
    </submittedName>
</protein>
<evidence type="ECO:0000313" key="1">
    <source>
        <dbReference type="EMBL" id="HEX61811.1"/>
    </source>
</evidence>
<proteinExistence type="predicted"/>
<dbReference type="EMBL" id="DSPJ01000043">
    <property type="protein sequence ID" value="HEX61811.1"/>
    <property type="molecule type" value="Genomic_DNA"/>
</dbReference>
<sequence>MSGDEDEFSFSLQDVVVQLLKSELYFLRLRRVLVNGWNTKALTDFLVLDDVFLITVVASGLLDPSLRVLRDEIFAKALRSALRMADVRVHHQICRLEKYLRSDRPVGTSANSVLDAVYGPPKKGEVC</sequence>
<accession>A0A832E0R6</accession>
<organism evidence="1">
    <name type="scientific">candidate division WWE3 bacterium</name>
    <dbReference type="NCBI Taxonomy" id="2053526"/>
    <lineage>
        <taxon>Bacteria</taxon>
        <taxon>Katanobacteria</taxon>
    </lineage>
</organism>
<name>A0A832E0R6_UNCKA</name>
<gene>
    <name evidence="1" type="ORF">ENR01_01480</name>
</gene>
<dbReference type="AlphaFoldDB" id="A0A832E0R6"/>